<dbReference type="PANTHER" id="PTHR12705">
    <property type="entry name" value="ORIGIN RECOGNITION COMPLEX SUBUNIT 5"/>
    <property type="match status" value="1"/>
</dbReference>
<proteinExistence type="inferred from homology"/>
<reference evidence="6" key="1">
    <citation type="submission" date="2017-05" db="UniProtKB">
        <authorList>
            <consortium name="EnsemblMetazoa"/>
        </authorList>
    </citation>
    <scope>IDENTIFICATION</scope>
</reference>
<dbReference type="InParanoid" id="A0A1X7VVF0"/>
<comment type="similarity">
    <text evidence="1">Belongs to the ORC5 family.</text>
</comment>
<evidence type="ECO:0000259" key="5">
    <source>
        <dbReference type="Pfam" id="PF14630"/>
    </source>
</evidence>
<feature type="domain" description="Orc1-like AAA ATPase" evidence="4">
    <location>
        <begin position="10"/>
        <end position="134"/>
    </location>
</feature>
<accession>A0A1X7VVF0</accession>
<evidence type="ECO:0000256" key="3">
    <source>
        <dbReference type="ARBA" id="ARBA00022840"/>
    </source>
</evidence>
<organism evidence="6">
    <name type="scientific">Amphimedon queenslandica</name>
    <name type="common">Sponge</name>
    <dbReference type="NCBI Taxonomy" id="400682"/>
    <lineage>
        <taxon>Eukaryota</taxon>
        <taxon>Metazoa</taxon>
        <taxon>Porifera</taxon>
        <taxon>Demospongiae</taxon>
        <taxon>Heteroscleromorpha</taxon>
        <taxon>Haplosclerida</taxon>
        <taxon>Niphatidae</taxon>
        <taxon>Amphimedon</taxon>
    </lineage>
</organism>
<dbReference type="EnsemblMetazoa" id="Aqu2.1.44312_001">
    <property type="protein sequence ID" value="Aqu2.1.44312_001"/>
    <property type="gene ID" value="Aqu2.1.44312"/>
</dbReference>
<dbReference type="InterPro" id="IPR027417">
    <property type="entry name" value="P-loop_NTPase"/>
</dbReference>
<dbReference type="STRING" id="400682.A0A1X7VVF0"/>
<protein>
    <recommendedName>
        <fullName evidence="7">Orc1-like AAA ATPase domain-containing protein</fullName>
    </recommendedName>
</protein>
<evidence type="ECO:0008006" key="7">
    <source>
        <dbReference type="Google" id="ProtNLM"/>
    </source>
</evidence>
<sequence>MRKPSNYVVPFIFIHGLPSTGKSSLIKSLLSLLKVKHCFISVKECYCRHVLFESILHQLTGVTQSGYSRCDSLSSFVRQLKLILTRSVGDLDREANDTVYIVIDDSEELRKMDDTIIPALIRIQELTLSNVCVIFISCLEWKSFVFKTKTLLTIKTPFKLHFAQYSKDDVISILSNACACNLTTTKYSMPFLKRYASIMWDFISPISRDLKDLLYISNIFFPLYCKPVEQGHGNYFILTCSVLFLNNFILAILFSVSESASWKLCSHIEPHFKAHISNLILRDQSSEIYINQMWTHKQVSCHTSIEFPVSLKYLLIASYLGSYNPLISDRRFFSKKKQKKRKNEKMYVNKKKREIKHVLLGPKFISLERLMAIYTSICHRNSSTIRSILSQVETLVNLKYLDRTICSSIDSVKYKCLLNFKQIMIIAKSIKFEIIRYLYDFNNL</sequence>
<evidence type="ECO:0000256" key="2">
    <source>
        <dbReference type="ARBA" id="ARBA00022741"/>
    </source>
</evidence>
<dbReference type="SUPFAM" id="SSF52540">
    <property type="entry name" value="P-loop containing nucleoside triphosphate hydrolases"/>
    <property type="match status" value="1"/>
</dbReference>
<dbReference type="OrthoDB" id="365981at2759"/>
<dbReference type="Gene3D" id="3.40.50.300">
    <property type="entry name" value="P-loop containing nucleotide triphosphate hydrolases"/>
    <property type="match status" value="1"/>
</dbReference>
<dbReference type="GO" id="GO:0003688">
    <property type="term" value="F:DNA replication origin binding"/>
    <property type="evidence" value="ECO:0007669"/>
    <property type="project" value="TreeGrafter"/>
</dbReference>
<keyword evidence="3" id="KW-0067">ATP-binding</keyword>
<feature type="domain" description="Origin recognition complex subunit 5 C-terminal" evidence="5">
    <location>
        <begin position="308"/>
        <end position="438"/>
    </location>
</feature>
<dbReference type="Pfam" id="PF14630">
    <property type="entry name" value="ORC5_C"/>
    <property type="match status" value="1"/>
</dbReference>
<dbReference type="PANTHER" id="PTHR12705:SF0">
    <property type="entry name" value="ORIGIN RECOGNITION COMPLEX SUBUNIT 5"/>
    <property type="match status" value="1"/>
</dbReference>
<dbReference type="GO" id="GO:0006270">
    <property type="term" value="P:DNA replication initiation"/>
    <property type="evidence" value="ECO:0007669"/>
    <property type="project" value="TreeGrafter"/>
</dbReference>
<dbReference type="InterPro" id="IPR020796">
    <property type="entry name" value="ORC5"/>
</dbReference>
<dbReference type="InterPro" id="IPR047088">
    <property type="entry name" value="ORC5_C"/>
</dbReference>
<evidence type="ECO:0000256" key="1">
    <source>
        <dbReference type="ARBA" id="ARBA00006269"/>
    </source>
</evidence>
<dbReference type="AlphaFoldDB" id="A0A1X7VVF0"/>
<evidence type="ECO:0000313" key="6">
    <source>
        <dbReference type="EnsemblMetazoa" id="Aqu2.1.44312_001"/>
    </source>
</evidence>
<dbReference type="Pfam" id="PF13191">
    <property type="entry name" value="AAA_16"/>
    <property type="match status" value="1"/>
</dbReference>
<dbReference type="GO" id="GO:0005664">
    <property type="term" value="C:nuclear origin of replication recognition complex"/>
    <property type="evidence" value="ECO:0007669"/>
    <property type="project" value="TreeGrafter"/>
</dbReference>
<evidence type="ECO:0000259" key="4">
    <source>
        <dbReference type="Pfam" id="PF13191"/>
    </source>
</evidence>
<dbReference type="InterPro" id="IPR041664">
    <property type="entry name" value="AAA_16"/>
</dbReference>
<keyword evidence="2" id="KW-0547">Nucleotide-binding</keyword>
<name>A0A1X7VVF0_AMPQE</name>